<dbReference type="GO" id="GO:0005673">
    <property type="term" value="C:transcription factor TFIIE complex"/>
    <property type="evidence" value="ECO:0007669"/>
    <property type="project" value="TreeGrafter"/>
</dbReference>
<gene>
    <name evidence="6" type="ORF">Cboi02_000380400</name>
</gene>
<dbReference type="AlphaFoldDB" id="A0A9W6T2Z9"/>
<feature type="domain" description="HTH TFE/IIEalpha-type" evidence="5">
    <location>
        <begin position="5"/>
        <end position="95"/>
    </location>
</feature>
<dbReference type="InterPro" id="IPR039997">
    <property type="entry name" value="TFE"/>
</dbReference>
<dbReference type="InterPro" id="IPR017919">
    <property type="entry name" value="TFIIE/TFIIEa_HTH"/>
</dbReference>
<dbReference type="OrthoDB" id="361102at2759"/>
<feature type="region of interest" description="Disordered" evidence="4">
    <location>
        <begin position="250"/>
        <end position="345"/>
    </location>
</feature>
<dbReference type="PROSITE" id="PS51344">
    <property type="entry name" value="HTH_TFE_IIE"/>
    <property type="match status" value="1"/>
</dbReference>
<dbReference type="SUPFAM" id="SSF57783">
    <property type="entry name" value="Zinc beta-ribbon"/>
    <property type="match status" value="1"/>
</dbReference>
<keyword evidence="2" id="KW-0805">Transcription regulation</keyword>
<evidence type="ECO:0000313" key="6">
    <source>
        <dbReference type="EMBL" id="GME72900.1"/>
    </source>
</evidence>
<feature type="compositionally biased region" description="Acidic residues" evidence="4">
    <location>
        <begin position="450"/>
        <end position="467"/>
    </location>
</feature>
<dbReference type="InterPro" id="IPR013083">
    <property type="entry name" value="Znf_RING/FYVE/PHD"/>
</dbReference>
<dbReference type="GO" id="GO:0006367">
    <property type="term" value="P:transcription initiation at RNA polymerase II promoter"/>
    <property type="evidence" value="ECO:0007669"/>
    <property type="project" value="InterPro"/>
</dbReference>
<feature type="compositionally biased region" description="Basic and acidic residues" evidence="4">
    <location>
        <begin position="255"/>
        <end position="270"/>
    </location>
</feature>
<protein>
    <submittedName>
        <fullName evidence="6">Unnamed protein product</fullName>
    </submittedName>
</protein>
<dbReference type="PANTHER" id="PTHR13097:SF7">
    <property type="entry name" value="GENERAL TRANSCRIPTION FACTOR IIE SUBUNIT 1"/>
    <property type="match status" value="1"/>
</dbReference>
<sequence length="467" mass="51978">MDQELSHLFRTVTRAFYPYQCVVILDAIIYHSVVYEADLIKLCAFNKKQFSSFLAILLEDRLVVSYTQKEEVTQRRLLTRTYYYIHYIEAVDSIKWKIHALVKRVKDEISQFSDPQGYVCPTCNTKYSLIDAASLFNEAKEGFECSVCGDVLIDDDSGLEARKGQEKLEKLMTQLDPVIQSLKRIDGMRVEDNTFETSLIKLIPSQTRSEATYSVFNKVARKQNNFNNGFSQSLKNAAKKSQATIHVNITADDESLQKQQDEEIKNEKRRQNALPSWHMESTVGQSALGKLNDEGEEDENNENGTPDVEVKKEDSPSVKLEDSQGDDVPTGDAEGAAGNGDTYDKETIDAVNAYYAQLKAKEQKEDMEEDEEEDELGEDEFEDIDNDEFEDIIEADEEEAAAAAAVTNATVNATATAGNGSASTNGAGTGTTANNGSNGASRSEFRGESVSDEDEDIDEAMFEDIAD</sequence>
<dbReference type="EMBL" id="BSXN01001394">
    <property type="protein sequence ID" value="GME72900.1"/>
    <property type="molecule type" value="Genomic_DNA"/>
</dbReference>
<dbReference type="SMART" id="SM00531">
    <property type="entry name" value="TFIIE"/>
    <property type="match status" value="1"/>
</dbReference>
<evidence type="ECO:0000256" key="1">
    <source>
        <dbReference type="ARBA" id="ARBA00008947"/>
    </source>
</evidence>
<reference evidence="6" key="1">
    <citation type="submission" date="2023-04" db="EMBL/GenBank/DDBJ databases">
        <title>Candida boidinii NBRC 10035.</title>
        <authorList>
            <person name="Ichikawa N."/>
            <person name="Sato H."/>
            <person name="Tonouchi N."/>
        </authorList>
    </citation>
    <scope>NUCLEOTIDE SEQUENCE</scope>
    <source>
        <strain evidence="6">NBRC 10035</strain>
    </source>
</reference>
<dbReference type="PANTHER" id="PTHR13097">
    <property type="entry name" value="TRANSCRIPTION INITIATION FACTOR IIE, ALPHA SUBUNIT"/>
    <property type="match status" value="1"/>
</dbReference>
<keyword evidence="3" id="KW-0804">Transcription</keyword>
<dbReference type="InterPro" id="IPR002853">
    <property type="entry name" value="TFIIE_asu"/>
</dbReference>
<proteinExistence type="inferred from homology"/>
<feature type="region of interest" description="Disordered" evidence="4">
    <location>
        <begin position="415"/>
        <end position="467"/>
    </location>
</feature>
<evidence type="ECO:0000313" key="7">
    <source>
        <dbReference type="Proteomes" id="UP001165120"/>
    </source>
</evidence>
<dbReference type="InterPro" id="IPR024550">
    <property type="entry name" value="TFIIEa/SarR/Rpc3_HTH_dom"/>
</dbReference>
<feature type="compositionally biased region" description="Basic and acidic residues" evidence="4">
    <location>
        <begin position="308"/>
        <end position="322"/>
    </location>
</feature>
<accession>A0A9W6T2Z9</accession>
<evidence type="ECO:0000256" key="2">
    <source>
        <dbReference type="ARBA" id="ARBA00023015"/>
    </source>
</evidence>
<feature type="compositionally biased region" description="Acidic residues" evidence="4">
    <location>
        <begin position="365"/>
        <end position="389"/>
    </location>
</feature>
<feature type="region of interest" description="Disordered" evidence="4">
    <location>
        <begin position="359"/>
        <end position="389"/>
    </location>
</feature>
<feature type="compositionally biased region" description="Low complexity" evidence="4">
    <location>
        <begin position="415"/>
        <end position="441"/>
    </location>
</feature>
<evidence type="ECO:0000259" key="5">
    <source>
        <dbReference type="PROSITE" id="PS51344"/>
    </source>
</evidence>
<dbReference type="Gene3D" id="3.30.40.10">
    <property type="entry name" value="Zinc/RING finger domain, C3HC4 (zinc finger)"/>
    <property type="match status" value="1"/>
</dbReference>
<evidence type="ECO:0000256" key="4">
    <source>
        <dbReference type="SAM" id="MobiDB-lite"/>
    </source>
</evidence>
<comment type="caution">
    <text evidence="6">The sequence shown here is derived from an EMBL/GenBank/DDBJ whole genome shotgun (WGS) entry which is preliminary data.</text>
</comment>
<evidence type="ECO:0000256" key="3">
    <source>
        <dbReference type="ARBA" id="ARBA00023163"/>
    </source>
</evidence>
<keyword evidence="7" id="KW-1185">Reference proteome</keyword>
<dbReference type="Proteomes" id="UP001165120">
    <property type="component" value="Unassembled WGS sequence"/>
</dbReference>
<dbReference type="Pfam" id="PF02002">
    <property type="entry name" value="TFIIE_alpha"/>
    <property type="match status" value="1"/>
</dbReference>
<organism evidence="6 7">
    <name type="scientific">Candida boidinii</name>
    <name type="common">Yeast</name>
    <dbReference type="NCBI Taxonomy" id="5477"/>
    <lineage>
        <taxon>Eukaryota</taxon>
        <taxon>Fungi</taxon>
        <taxon>Dikarya</taxon>
        <taxon>Ascomycota</taxon>
        <taxon>Saccharomycotina</taxon>
        <taxon>Pichiomycetes</taxon>
        <taxon>Pichiales</taxon>
        <taxon>Pichiaceae</taxon>
        <taxon>Ogataea</taxon>
        <taxon>Ogataea/Candida clade</taxon>
    </lineage>
</organism>
<comment type="similarity">
    <text evidence="1">Belongs to the TFIIE alpha subunit family.</text>
</comment>
<name>A0A9W6T2Z9_CANBO</name>